<protein>
    <submittedName>
        <fullName evidence="1">Uncharacterized protein</fullName>
    </submittedName>
</protein>
<proteinExistence type="predicted"/>
<evidence type="ECO:0000313" key="1">
    <source>
        <dbReference type="EMBL" id="QEF98822.1"/>
    </source>
</evidence>
<evidence type="ECO:0000313" key="2">
    <source>
        <dbReference type="Proteomes" id="UP000321353"/>
    </source>
</evidence>
<accession>A0A5B9MC84</accession>
<sequence length="266" mass="27826">MGNVIAIGTECSTIRRVGGSHRLRVWHKSCAAGLLLVLGVVSSASAGVITLDNSNMIDPPGATGVQPDLVPGNPVGSGAEQVILDAINYDTTPASGKDSAYLNAALNDIGSLLYKNDGAESGSLSGNYDVVNKVVSGGDWISGTLRWNGGSPIADPTQPLWAVLKDGTAGFVVWDLSNAFGNLALGWDGQMDIHFSNVVFPHIDQNGNPDPTKDPKGISGFQIWGQSTTLVPPPIPGPVPEPTSMMVCGLLGICGLVTRRRRMRVR</sequence>
<dbReference type="KEGG" id="smam:Mal15_28790"/>
<name>A0A5B9MC84_9BACT</name>
<dbReference type="Proteomes" id="UP000321353">
    <property type="component" value="Chromosome"/>
</dbReference>
<reference evidence="1 2" key="1">
    <citation type="submission" date="2019-02" db="EMBL/GenBank/DDBJ databases">
        <title>Planctomycetal bacteria perform biofilm scaping via a novel small molecule.</title>
        <authorList>
            <person name="Jeske O."/>
            <person name="Boedeker C."/>
            <person name="Wiegand S."/>
            <person name="Breitling P."/>
            <person name="Kallscheuer N."/>
            <person name="Jogler M."/>
            <person name="Rohde M."/>
            <person name="Petersen J."/>
            <person name="Medema M.H."/>
            <person name="Surup F."/>
            <person name="Jogler C."/>
        </authorList>
    </citation>
    <scope>NUCLEOTIDE SEQUENCE [LARGE SCALE GENOMIC DNA]</scope>
    <source>
        <strain evidence="1 2">Mal15</strain>
    </source>
</reference>
<gene>
    <name evidence="1" type="ORF">Mal15_28790</name>
</gene>
<dbReference type="EMBL" id="CP036264">
    <property type="protein sequence ID" value="QEF98822.1"/>
    <property type="molecule type" value="Genomic_DNA"/>
</dbReference>
<keyword evidence="2" id="KW-1185">Reference proteome</keyword>
<organism evidence="1 2">
    <name type="scientific">Stieleria maiorica</name>
    <dbReference type="NCBI Taxonomy" id="2795974"/>
    <lineage>
        <taxon>Bacteria</taxon>
        <taxon>Pseudomonadati</taxon>
        <taxon>Planctomycetota</taxon>
        <taxon>Planctomycetia</taxon>
        <taxon>Pirellulales</taxon>
        <taxon>Pirellulaceae</taxon>
        <taxon>Stieleria</taxon>
    </lineage>
</organism>
<dbReference type="AlphaFoldDB" id="A0A5B9MC84"/>